<feature type="domain" description="YvlB/LiaX N-terminal" evidence="3">
    <location>
        <begin position="2"/>
        <end position="32"/>
    </location>
</feature>
<feature type="coiled-coil region" evidence="1">
    <location>
        <begin position="11"/>
        <end position="45"/>
    </location>
</feature>
<dbReference type="InterPro" id="IPR025164">
    <property type="entry name" value="Toastrack_DUF4097"/>
</dbReference>
<evidence type="ECO:0000259" key="2">
    <source>
        <dbReference type="Pfam" id="PF13349"/>
    </source>
</evidence>
<organism evidence="4 5">
    <name type="scientific">Paranoxybacillus vitaminiphilus</name>
    <dbReference type="NCBI Taxonomy" id="581036"/>
    <lineage>
        <taxon>Bacteria</taxon>
        <taxon>Bacillati</taxon>
        <taxon>Bacillota</taxon>
        <taxon>Bacilli</taxon>
        <taxon>Bacillales</taxon>
        <taxon>Anoxybacillaceae</taxon>
        <taxon>Paranoxybacillus</taxon>
    </lineage>
</organism>
<dbReference type="EMBL" id="QLMH01000005">
    <property type="protein sequence ID" value="RAK19963.1"/>
    <property type="molecule type" value="Genomic_DNA"/>
</dbReference>
<sequence length="365" mass="40986">MEERKRILKMVEEGKLTAEEALMLLEQLEQAEKKAAEAITALSTDVQFTETKQDESSSVKWSSLKEKVFDFLDVTFKKVKNFDLDLNFGNSFEIKHIFQQNSAFFQTIDIDVANGSVELVPWNESDIRIECDAKVYRVDSAEAARQLFLREVLFSVDKGCFRFSVPKQQLKVHTVIYLPQSAYDYGKIRLFNGDIRGEKLQMKKMRAKTANGAIKFAGINAENVELETVHGAITITESTVRQLEAENIHGAVQISGKYHKADLQSISGSIMCRIENMDSDTVLSKTVTGSIQILLPEQIAFEGELKTNIGGLSYHYPGITVIEEKKETIQKLVRLKANVNETRGTYVYADTKTGSISIKAMGDGE</sequence>
<dbReference type="Proteomes" id="UP000248555">
    <property type="component" value="Unassembled WGS sequence"/>
</dbReference>
<protein>
    <submittedName>
        <fullName evidence="4">DUF4097 and DUF4098 domain-containing protein YvlB</fullName>
    </submittedName>
</protein>
<proteinExistence type="predicted"/>
<evidence type="ECO:0000313" key="5">
    <source>
        <dbReference type="Proteomes" id="UP000248555"/>
    </source>
</evidence>
<name>A0A327YGG7_9BACL</name>
<accession>A0A327YGG7</accession>
<evidence type="ECO:0000313" key="4">
    <source>
        <dbReference type="EMBL" id="RAK19963.1"/>
    </source>
</evidence>
<keyword evidence="1" id="KW-0175">Coiled coil</keyword>
<feature type="domain" description="DUF4097" evidence="2">
    <location>
        <begin position="106"/>
        <end position="328"/>
    </location>
</feature>
<comment type="caution">
    <text evidence="4">The sequence shown here is derived from an EMBL/GenBank/DDBJ whole genome shotgun (WGS) entry which is preliminary data.</text>
</comment>
<dbReference type="AlphaFoldDB" id="A0A327YGG7"/>
<keyword evidence="5" id="KW-1185">Reference proteome</keyword>
<reference evidence="4 5" key="1">
    <citation type="submission" date="2018-06" db="EMBL/GenBank/DDBJ databases">
        <title>Genomic Encyclopedia of Type Strains, Phase III (KMG-III): the genomes of soil and plant-associated and newly described type strains.</title>
        <authorList>
            <person name="Whitman W."/>
        </authorList>
    </citation>
    <scope>NUCLEOTIDE SEQUENCE [LARGE SCALE GENOMIC DNA]</scope>
    <source>
        <strain evidence="4 5">CGMCC 1.8979</strain>
    </source>
</reference>
<gene>
    <name evidence="4" type="ORF">B0I26_105145</name>
</gene>
<dbReference type="OrthoDB" id="2240743at2"/>
<dbReference type="Pfam" id="PF13349">
    <property type="entry name" value="DUF4097"/>
    <property type="match status" value="1"/>
</dbReference>
<dbReference type="InterPro" id="IPR016599">
    <property type="entry name" value="UCP012569"/>
</dbReference>
<dbReference type="RefSeq" id="WP_111644999.1">
    <property type="nucleotide sequence ID" value="NZ_QLMH01000005.1"/>
</dbReference>
<dbReference type="Pfam" id="PF22746">
    <property type="entry name" value="SHOCT-like_DUF2089-C"/>
    <property type="match status" value="1"/>
</dbReference>
<dbReference type="PIRSF" id="PIRSF012569">
    <property type="entry name" value="UCP012569"/>
    <property type="match status" value="1"/>
</dbReference>
<evidence type="ECO:0000256" key="1">
    <source>
        <dbReference type="SAM" id="Coils"/>
    </source>
</evidence>
<dbReference type="InterPro" id="IPR053959">
    <property type="entry name" value="YvlB/LiaX_N"/>
</dbReference>
<evidence type="ECO:0000259" key="3">
    <source>
        <dbReference type="Pfam" id="PF22746"/>
    </source>
</evidence>